<dbReference type="InterPro" id="IPR010679">
    <property type="entry name" value="DUF1254"/>
</dbReference>
<organism evidence="4 5">
    <name type="scientific">Vibrio hepatarius</name>
    <dbReference type="NCBI Taxonomy" id="171383"/>
    <lineage>
        <taxon>Bacteria</taxon>
        <taxon>Pseudomonadati</taxon>
        <taxon>Pseudomonadota</taxon>
        <taxon>Gammaproteobacteria</taxon>
        <taxon>Vibrionales</taxon>
        <taxon>Vibrionaceae</taxon>
        <taxon>Vibrio</taxon>
        <taxon>Vibrio oreintalis group</taxon>
    </lineage>
</organism>
<evidence type="ECO:0000313" key="4">
    <source>
        <dbReference type="EMBL" id="KOO08861.1"/>
    </source>
</evidence>
<reference evidence="5" key="1">
    <citation type="submission" date="2015-08" db="EMBL/GenBank/DDBJ databases">
        <title>Vibrio galatheae sp. nov., a novel member of the Vibrionaceae family isolated from the Solomon Islands.</title>
        <authorList>
            <person name="Giubergia S."/>
            <person name="Machado H."/>
            <person name="Mateiu R.V."/>
            <person name="Gram L."/>
        </authorList>
    </citation>
    <scope>NUCLEOTIDE SEQUENCE [LARGE SCALE GENOMIC DNA]</scope>
    <source>
        <strain evidence="5">DSM 19134</strain>
    </source>
</reference>
<dbReference type="Proteomes" id="UP000037530">
    <property type="component" value="Unassembled WGS sequence"/>
</dbReference>
<protein>
    <recommendedName>
        <fullName evidence="6">DUF1254 domain-containing protein</fullName>
    </recommendedName>
</protein>
<feature type="domain" description="DUF1214" evidence="2">
    <location>
        <begin position="314"/>
        <end position="419"/>
    </location>
</feature>
<dbReference type="OrthoDB" id="272779at2"/>
<dbReference type="SUPFAM" id="SSF160935">
    <property type="entry name" value="VPA0735-like"/>
    <property type="match status" value="1"/>
</dbReference>
<dbReference type="AlphaFoldDB" id="A0A0M0I3G2"/>
<feature type="domain" description="DUF1254" evidence="3">
    <location>
        <begin position="60"/>
        <end position="186"/>
    </location>
</feature>
<keyword evidence="5" id="KW-1185">Reference proteome</keyword>
<dbReference type="PANTHER" id="PTHR36509">
    <property type="entry name" value="BLL3101 PROTEIN"/>
    <property type="match status" value="1"/>
</dbReference>
<dbReference type="Gene3D" id="2.60.40.1610">
    <property type="entry name" value="Domain of unknown function DUF1254"/>
    <property type="match status" value="1"/>
</dbReference>
<feature type="chain" id="PRO_5005600656" description="DUF1254 domain-containing protein" evidence="1">
    <location>
        <begin position="23"/>
        <end position="436"/>
    </location>
</feature>
<gene>
    <name evidence="4" type="ORF">AKJ31_00385</name>
</gene>
<feature type="signal peptide" evidence="1">
    <location>
        <begin position="1"/>
        <end position="22"/>
    </location>
</feature>
<evidence type="ECO:0008006" key="6">
    <source>
        <dbReference type="Google" id="ProtNLM"/>
    </source>
</evidence>
<evidence type="ECO:0000313" key="5">
    <source>
        <dbReference type="Proteomes" id="UP000037530"/>
    </source>
</evidence>
<dbReference type="InterPro" id="IPR037050">
    <property type="entry name" value="DUF1254_sf"/>
</dbReference>
<evidence type="ECO:0000259" key="3">
    <source>
        <dbReference type="Pfam" id="PF06863"/>
    </source>
</evidence>
<dbReference type="STRING" id="171383.AKJ31_00385"/>
<sequence length="436" mass="49131">MKMTLLAAILGLTTLGATNAFAADTSNAELAKDAYIYGYSIDEAYKFFYHTAVENDYPLNRFQNIRGLADDTYTAHPTINNDTLHLMGWLDVAAEPVIVSVPDMDEGRYWILHTMDMGHYTNAAFSSRTRGTEGGQFMFAAQDWQGEVPDSVDEVVRVDSNLVKLMGRIMALGGDDTQIALDYMDQWTIRTLSEYLGQNGPKPVERQYPDPKNTTWLERVNFALCDGTMGEADKQWLEKYQSIGVEPCKTDFTAEQLKLAKQGEDAGMKHLIELAPKMTDARKLLGTRESLGDAPRDIFAEGTYLGQWGLPPIEAFYRKTDFDGNGQKLDGSKHDYMMRFKAPNVSEFWSVTIYGNDDRLMAKNDLNRHSRGDRTMKADKDGYYTIYMSSDAKGKAGDANFLPIPEKPFYAIMRFYGADEAIQSGEYQMPEIKVVK</sequence>
<keyword evidence="1" id="KW-0732">Signal</keyword>
<dbReference type="PATRIC" id="fig|171383.3.peg.79"/>
<accession>A0A0M0I3G2</accession>
<evidence type="ECO:0000256" key="1">
    <source>
        <dbReference type="SAM" id="SignalP"/>
    </source>
</evidence>
<name>A0A0M0I3G2_9VIBR</name>
<dbReference type="EMBL" id="LHPI01000001">
    <property type="protein sequence ID" value="KOO08861.1"/>
    <property type="molecule type" value="Genomic_DNA"/>
</dbReference>
<proteinExistence type="predicted"/>
<dbReference type="Gene3D" id="2.60.120.1600">
    <property type="match status" value="1"/>
</dbReference>
<dbReference type="PANTHER" id="PTHR36509:SF2">
    <property type="entry name" value="BLL3101 PROTEIN"/>
    <property type="match status" value="1"/>
</dbReference>
<dbReference type="RefSeq" id="WP_053407115.1">
    <property type="nucleotide sequence ID" value="NZ_DAIPHI010000005.1"/>
</dbReference>
<comment type="caution">
    <text evidence="4">The sequence shown here is derived from an EMBL/GenBank/DDBJ whole genome shotgun (WGS) entry which is preliminary data.</text>
</comment>
<dbReference type="Pfam" id="PF06863">
    <property type="entry name" value="DUF1254"/>
    <property type="match status" value="1"/>
</dbReference>
<dbReference type="Pfam" id="PF06742">
    <property type="entry name" value="DUF1214"/>
    <property type="match status" value="1"/>
</dbReference>
<evidence type="ECO:0000259" key="2">
    <source>
        <dbReference type="Pfam" id="PF06742"/>
    </source>
</evidence>
<dbReference type="InterPro" id="IPR010621">
    <property type="entry name" value="DUF1214"/>
</dbReference>